<comment type="caution">
    <text evidence="3">The sequence shown here is derived from an EMBL/GenBank/DDBJ whole genome shotgun (WGS) entry which is preliminary data.</text>
</comment>
<dbReference type="AlphaFoldDB" id="A0AAE0UZE1"/>
<dbReference type="Gene3D" id="3.30.710.10">
    <property type="entry name" value="Potassium Channel Kv1.1, Chain A"/>
    <property type="match status" value="1"/>
</dbReference>
<dbReference type="InterPro" id="IPR011333">
    <property type="entry name" value="SKP1/BTB/POZ_sf"/>
</dbReference>
<dbReference type="InterPro" id="IPR056184">
    <property type="entry name" value="TRAF_BTBD17"/>
</dbReference>
<protein>
    <recommendedName>
        <fullName evidence="2">BTB domain-containing protein</fullName>
    </recommendedName>
</protein>
<dbReference type="InterPro" id="IPR051481">
    <property type="entry name" value="BTB-POZ/Galectin-3-binding"/>
</dbReference>
<sequence length="524" mass="59483">SVSQASLGIKAGYTLDRVPTHHRAHTLYRQFRDANQHTTHVFGLGEETRAAGGNPQGETPHAAQGEHANSTHTLWRWELNPQSWRCEANVPHKLDEEVDKSVSVIGHSEHFKAQLEALLLHGNNSDVSLRVETTDGDEVKVIQAHTLMLSLQSHTFQKLLETRNGSTLVLRESPECINVFEKFIRYLYCGELHLRLDETTALHELATKYGVSVLQHGLTEYMIQNLASASLSGHVVHWYEYATAVGNTNLRVSCLQFLLQNTTSVLRSSQWPLISSQLLMALLQRSDLVLYSELELFKALETWLMHNEPDNLTAENVLRAVRYPMILPRELFRLQRESQVLLHYYESVRDLLYMAYQFHAATPQLLAKFFDVNCSLFIPRNYLAPAWGSAWLINSPARDDRTATFHTQLGPSAHDSSKRVIWNALFSPRSRSDGNPRIVITPASSSPDFAGVVFQKTVIVCARQQGLLVVRRVYNFHQSTEENGDFLTDSDLHESTSEYLVDGWLHLHVILKPVYQTLISSKIK</sequence>
<dbReference type="Pfam" id="PF07707">
    <property type="entry name" value="BACK"/>
    <property type="match status" value="1"/>
</dbReference>
<organism evidence="3 4">
    <name type="scientific">Hemibagrus guttatus</name>
    <dbReference type="NCBI Taxonomy" id="175788"/>
    <lineage>
        <taxon>Eukaryota</taxon>
        <taxon>Metazoa</taxon>
        <taxon>Chordata</taxon>
        <taxon>Craniata</taxon>
        <taxon>Vertebrata</taxon>
        <taxon>Euteleostomi</taxon>
        <taxon>Actinopterygii</taxon>
        <taxon>Neopterygii</taxon>
        <taxon>Teleostei</taxon>
        <taxon>Ostariophysi</taxon>
        <taxon>Siluriformes</taxon>
        <taxon>Bagridae</taxon>
        <taxon>Hemibagrus</taxon>
    </lineage>
</organism>
<gene>
    <name evidence="3" type="ORF">QTP70_031740</name>
</gene>
<dbReference type="SUPFAM" id="SSF54695">
    <property type="entry name" value="POZ domain"/>
    <property type="match status" value="1"/>
</dbReference>
<dbReference type="SMART" id="SM00875">
    <property type="entry name" value="BACK"/>
    <property type="match status" value="1"/>
</dbReference>
<dbReference type="PANTHER" id="PTHR24410">
    <property type="entry name" value="HL07962P-RELATED"/>
    <property type="match status" value="1"/>
</dbReference>
<dbReference type="Proteomes" id="UP001274896">
    <property type="component" value="Unassembled WGS sequence"/>
</dbReference>
<dbReference type="PANTHER" id="PTHR24410:SF31">
    <property type="entry name" value="BTB (POZ) DOMAIN-CONTAINING 17A"/>
    <property type="match status" value="1"/>
</dbReference>
<evidence type="ECO:0000256" key="1">
    <source>
        <dbReference type="SAM" id="MobiDB-lite"/>
    </source>
</evidence>
<evidence type="ECO:0000259" key="2">
    <source>
        <dbReference type="PROSITE" id="PS50097"/>
    </source>
</evidence>
<name>A0AAE0UZE1_9TELE</name>
<dbReference type="InterPro" id="IPR000210">
    <property type="entry name" value="BTB/POZ_dom"/>
</dbReference>
<proteinExistence type="predicted"/>
<dbReference type="InterPro" id="IPR011705">
    <property type="entry name" value="BACK"/>
</dbReference>
<feature type="non-terminal residue" evidence="3">
    <location>
        <position position="524"/>
    </location>
</feature>
<reference evidence="3" key="1">
    <citation type="submission" date="2023-06" db="EMBL/GenBank/DDBJ databases">
        <title>Male Hemibagrus guttatus genome.</title>
        <authorList>
            <person name="Bian C."/>
        </authorList>
    </citation>
    <scope>NUCLEOTIDE SEQUENCE</scope>
    <source>
        <strain evidence="3">Male_cb2023</strain>
        <tissue evidence="3">Muscle</tissue>
    </source>
</reference>
<dbReference type="PROSITE" id="PS50097">
    <property type="entry name" value="BTB"/>
    <property type="match status" value="1"/>
</dbReference>
<dbReference type="Gene3D" id="1.25.40.420">
    <property type="match status" value="1"/>
</dbReference>
<keyword evidence="4" id="KW-1185">Reference proteome</keyword>
<evidence type="ECO:0000313" key="3">
    <source>
        <dbReference type="EMBL" id="KAK3529503.1"/>
    </source>
</evidence>
<dbReference type="EMBL" id="JAUCMX010000012">
    <property type="protein sequence ID" value="KAK3529503.1"/>
    <property type="molecule type" value="Genomic_DNA"/>
</dbReference>
<dbReference type="Pfam" id="PF23651">
    <property type="entry name" value="TRAF_BTBD17"/>
    <property type="match status" value="1"/>
</dbReference>
<dbReference type="CDD" id="cd18493">
    <property type="entry name" value="BACK_BTBD17"/>
    <property type="match status" value="1"/>
</dbReference>
<feature type="domain" description="BTB" evidence="2">
    <location>
        <begin position="125"/>
        <end position="196"/>
    </location>
</feature>
<accession>A0AAE0UZE1</accession>
<dbReference type="SMART" id="SM00225">
    <property type="entry name" value="BTB"/>
    <property type="match status" value="1"/>
</dbReference>
<evidence type="ECO:0000313" key="4">
    <source>
        <dbReference type="Proteomes" id="UP001274896"/>
    </source>
</evidence>
<dbReference type="Pfam" id="PF00651">
    <property type="entry name" value="BTB"/>
    <property type="match status" value="1"/>
</dbReference>
<feature type="region of interest" description="Disordered" evidence="1">
    <location>
        <begin position="47"/>
        <end position="68"/>
    </location>
</feature>